<proteinExistence type="inferred from homology"/>
<evidence type="ECO:0000256" key="2">
    <source>
        <dbReference type="ARBA" id="ARBA00022729"/>
    </source>
</evidence>
<dbReference type="PANTHER" id="PTHR35841:SF1">
    <property type="entry name" value="PHOSPHONATES-BINDING PERIPLASMIC PROTEIN"/>
    <property type="match status" value="1"/>
</dbReference>
<sequence precursor="true">MNIAGLRSRQGYRHRCLATIVAGLSIAWTCAGSAVAAEHGAGQPPSIRFGILPIGSAAESLEQWRPLLDDLRKRLQLPVTTVSVGSYAGLSDAIGAQRVDIAFLSGKLAVEAVTRQHMQVFAQFVRSDGAKGNVATLVVRADSPIRNLDELLSTPGSGWRYARSEHLSVTGYVAPEAYVFAPRGLNSDTFFGSVRVGDHQSNLLAVVNREVDVASSNNPDMDLFRRNFPGEAGQLRVIWHSPLIPSGVLVVRDGIPRSLRQKLTAFLLGYGKAAGEAGVRERANLARIPDLGGFAPEDNRVLEPFVDMQYTLLRQQAEHGQWVTPQARQARLAQIEADHRRAVRQLQPR</sequence>
<comment type="similarity">
    <text evidence="1">Belongs to the phosphate/phosphite/phosphonate binding protein family.</text>
</comment>
<evidence type="ECO:0000256" key="3">
    <source>
        <dbReference type="SAM" id="SignalP"/>
    </source>
</evidence>
<feature type="chain" id="PRO_5004056177" evidence="3">
    <location>
        <begin position="37"/>
        <end position="349"/>
    </location>
</feature>
<accession>M4NFU6</accession>
<protein>
    <submittedName>
        <fullName evidence="4">Phosphate/phosphite/phosphonate ABC transporters, periplasmic binding protein</fullName>
    </submittedName>
</protein>
<dbReference type="AlphaFoldDB" id="M4NFU6"/>
<dbReference type="HOGENOM" id="CLU_051472_2_0_6"/>
<dbReference type="NCBIfam" id="TIGR01098">
    <property type="entry name" value="3A0109s03R"/>
    <property type="match status" value="1"/>
</dbReference>
<dbReference type="Gene3D" id="3.40.190.10">
    <property type="entry name" value="Periplasmic binding protein-like II"/>
    <property type="match status" value="2"/>
</dbReference>
<keyword evidence="2 3" id="KW-0732">Signal</keyword>
<evidence type="ECO:0000256" key="1">
    <source>
        <dbReference type="ARBA" id="ARBA00007162"/>
    </source>
</evidence>
<dbReference type="InterPro" id="IPR005770">
    <property type="entry name" value="PhnD"/>
</dbReference>
<gene>
    <name evidence="4" type="ORF">R2APBS1_1332</name>
</gene>
<feature type="signal peptide" evidence="3">
    <location>
        <begin position="1"/>
        <end position="36"/>
    </location>
</feature>
<dbReference type="KEGG" id="rhd:R2APBS1_1332"/>
<dbReference type="STRING" id="666685.R2APBS1_1332"/>
<evidence type="ECO:0000313" key="5">
    <source>
        <dbReference type="Proteomes" id="UP000011859"/>
    </source>
</evidence>
<dbReference type="Pfam" id="PF12974">
    <property type="entry name" value="Phosphonate-bd"/>
    <property type="match status" value="1"/>
</dbReference>
<dbReference type="SUPFAM" id="SSF53850">
    <property type="entry name" value="Periplasmic binding protein-like II"/>
    <property type="match status" value="1"/>
</dbReference>
<keyword evidence="5" id="KW-1185">Reference proteome</keyword>
<dbReference type="Proteomes" id="UP000011859">
    <property type="component" value="Chromosome"/>
</dbReference>
<evidence type="ECO:0000313" key="4">
    <source>
        <dbReference type="EMBL" id="AGG88483.1"/>
    </source>
</evidence>
<dbReference type="eggNOG" id="COG3221">
    <property type="taxonomic scope" value="Bacteria"/>
</dbReference>
<reference evidence="4 5" key="1">
    <citation type="submission" date="2012-04" db="EMBL/GenBank/DDBJ databases">
        <title>Complete genome of Rhodanobacter sp. 2APBS1.</title>
        <authorList>
            <consortium name="US DOE Joint Genome Institute"/>
            <person name="Huntemann M."/>
            <person name="Wei C.-L."/>
            <person name="Han J."/>
            <person name="Detter J.C."/>
            <person name="Han C."/>
            <person name="Tapia R."/>
            <person name="Munk A.C.C."/>
            <person name="Chen A."/>
            <person name="Krypides N."/>
            <person name="Mavromatis K."/>
            <person name="Markowitz V."/>
            <person name="Szeto E."/>
            <person name="Ivanova N."/>
            <person name="Mikhailova N."/>
            <person name="Ovchinnikova G."/>
            <person name="Pagani I."/>
            <person name="Pati A."/>
            <person name="Goodwin L."/>
            <person name="Peters L."/>
            <person name="Pitluck S."/>
            <person name="Woyke T."/>
            <person name="Prakash O."/>
            <person name="Elkins J."/>
            <person name="Brown S."/>
            <person name="Palumbo A."/>
            <person name="Hemme C."/>
            <person name="Zhou J."/>
            <person name="Watson D."/>
            <person name="Jardine P."/>
            <person name="Kostka J."/>
            <person name="Green S."/>
        </authorList>
    </citation>
    <scope>NUCLEOTIDE SEQUENCE [LARGE SCALE GENOMIC DNA]</scope>
    <source>
        <strain evidence="4 5">2APBS1</strain>
    </source>
</reference>
<dbReference type="EMBL" id="CP003470">
    <property type="protein sequence ID" value="AGG88483.1"/>
    <property type="molecule type" value="Genomic_DNA"/>
</dbReference>
<dbReference type="GO" id="GO:0055085">
    <property type="term" value="P:transmembrane transport"/>
    <property type="evidence" value="ECO:0007669"/>
    <property type="project" value="InterPro"/>
</dbReference>
<organism evidence="4 5">
    <name type="scientific">Rhodanobacter denitrificans</name>
    <dbReference type="NCBI Taxonomy" id="666685"/>
    <lineage>
        <taxon>Bacteria</taxon>
        <taxon>Pseudomonadati</taxon>
        <taxon>Pseudomonadota</taxon>
        <taxon>Gammaproteobacteria</taxon>
        <taxon>Lysobacterales</taxon>
        <taxon>Rhodanobacteraceae</taxon>
        <taxon>Rhodanobacter</taxon>
    </lineage>
</organism>
<dbReference type="GO" id="GO:0043190">
    <property type="term" value="C:ATP-binding cassette (ABC) transporter complex"/>
    <property type="evidence" value="ECO:0007669"/>
    <property type="project" value="InterPro"/>
</dbReference>
<dbReference type="PANTHER" id="PTHR35841">
    <property type="entry name" value="PHOSPHONATES-BINDING PERIPLASMIC PROTEIN"/>
    <property type="match status" value="1"/>
</dbReference>
<dbReference type="RefSeq" id="WP_015447313.1">
    <property type="nucleotide sequence ID" value="NC_020541.1"/>
</dbReference>
<name>M4NFU6_9GAMM</name>